<name>A0A7L2BQ96_9PASS</name>
<evidence type="ECO:0000256" key="4">
    <source>
        <dbReference type="ARBA" id="ARBA00020473"/>
    </source>
</evidence>
<dbReference type="InterPro" id="IPR006799">
    <property type="entry name" value="AMH_N"/>
</dbReference>
<evidence type="ECO:0000256" key="16">
    <source>
        <dbReference type="SAM" id="SignalP"/>
    </source>
</evidence>
<dbReference type="InterPro" id="IPR017948">
    <property type="entry name" value="TGFb_CS"/>
</dbReference>
<comment type="caution">
    <text evidence="18">The sequence shown here is derived from an EMBL/GenBank/DDBJ whole genome shotgun (WGS) entry which is preliminary data.</text>
</comment>
<feature type="region of interest" description="Disordered" evidence="15">
    <location>
        <begin position="36"/>
        <end position="57"/>
    </location>
</feature>
<dbReference type="GO" id="GO:0030154">
    <property type="term" value="P:cell differentiation"/>
    <property type="evidence" value="ECO:0007669"/>
    <property type="project" value="UniProtKB-KW"/>
</dbReference>
<reference evidence="18 19" key="1">
    <citation type="submission" date="2019-09" db="EMBL/GenBank/DDBJ databases">
        <title>Bird 10,000 Genomes (B10K) Project - Family phase.</title>
        <authorList>
            <person name="Zhang G."/>
        </authorList>
    </citation>
    <scope>NUCLEOTIDE SEQUENCE [LARGE SCALE GENOMIC DNA]</scope>
    <source>
        <strain evidence="18">B10K-DU-001-15</strain>
        <tissue evidence="18">Muscle</tissue>
    </source>
</reference>
<feature type="signal peptide" evidence="16">
    <location>
        <begin position="1"/>
        <end position="19"/>
    </location>
</feature>
<dbReference type="PIRSF" id="PIRSF037270">
    <property type="entry name" value="Muellerian-inhibiting_factor"/>
    <property type="match status" value="1"/>
</dbReference>
<evidence type="ECO:0000256" key="1">
    <source>
        <dbReference type="ARBA" id="ARBA00004613"/>
    </source>
</evidence>
<feature type="region of interest" description="Disordered" evidence="15">
    <location>
        <begin position="72"/>
        <end position="93"/>
    </location>
</feature>
<evidence type="ECO:0000313" key="18">
    <source>
        <dbReference type="EMBL" id="NXQ27920.1"/>
    </source>
</evidence>
<dbReference type="InterPro" id="IPR029034">
    <property type="entry name" value="Cystine-knot_cytokine"/>
</dbReference>
<dbReference type="InterPro" id="IPR001839">
    <property type="entry name" value="TGF-b_C"/>
</dbReference>
<dbReference type="Proteomes" id="UP000571582">
    <property type="component" value="Unassembled WGS sequence"/>
</dbReference>
<keyword evidence="10" id="KW-1015">Disulfide bond</keyword>
<feature type="non-terminal residue" evidence="18">
    <location>
        <position position="659"/>
    </location>
</feature>
<dbReference type="GO" id="GO:0005615">
    <property type="term" value="C:extracellular space"/>
    <property type="evidence" value="ECO:0007669"/>
    <property type="project" value="TreeGrafter"/>
</dbReference>
<evidence type="ECO:0000256" key="7">
    <source>
        <dbReference type="ARBA" id="ARBA00022782"/>
    </source>
</evidence>
<gene>
    <name evidence="18" type="primary">Amh</name>
    <name evidence="18" type="ORF">ALACHE_R01137</name>
</gene>
<feature type="non-terminal residue" evidence="18">
    <location>
        <position position="1"/>
    </location>
</feature>
<feature type="chain" id="PRO_5029733648" description="Muellerian-inhibiting factor" evidence="16">
    <location>
        <begin position="20"/>
        <end position="659"/>
    </location>
</feature>
<keyword evidence="8 14" id="KW-0339">Growth factor</keyword>
<feature type="domain" description="TGF-beta family profile" evidence="17">
    <location>
        <begin position="545"/>
        <end position="659"/>
    </location>
</feature>
<evidence type="ECO:0000313" key="19">
    <source>
        <dbReference type="Proteomes" id="UP000571582"/>
    </source>
</evidence>
<evidence type="ECO:0000256" key="12">
    <source>
        <dbReference type="ARBA" id="ARBA00030008"/>
    </source>
</evidence>
<evidence type="ECO:0000256" key="10">
    <source>
        <dbReference type="ARBA" id="ARBA00023157"/>
    </source>
</evidence>
<dbReference type="Gene3D" id="2.10.90.10">
    <property type="entry name" value="Cystine-knot cytokines"/>
    <property type="match status" value="1"/>
</dbReference>
<dbReference type="EMBL" id="VWYE01009791">
    <property type="protein sequence ID" value="NXQ27920.1"/>
    <property type="molecule type" value="Genomic_DNA"/>
</dbReference>
<dbReference type="GO" id="GO:0007506">
    <property type="term" value="P:gonadal mesoderm development"/>
    <property type="evidence" value="ECO:0007669"/>
    <property type="project" value="UniProtKB-KW"/>
</dbReference>
<dbReference type="CDD" id="cd13757">
    <property type="entry name" value="TGF_beta_AMH"/>
    <property type="match status" value="1"/>
</dbReference>
<evidence type="ECO:0000256" key="3">
    <source>
        <dbReference type="ARBA" id="ARBA00011748"/>
    </source>
</evidence>
<comment type="similarity">
    <text evidence="2 14">Belongs to the TGF-beta family.</text>
</comment>
<dbReference type="PROSITE" id="PS51362">
    <property type="entry name" value="TGF_BETA_2"/>
    <property type="match status" value="1"/>
</dbReference>
<evidence type="ECO:0000256" key="11">
    <source>
        <dbReference type="ARBA" id="ARBA00023180"/>
    </source>
</evidence>
<comment type="subunit">
    <text evidence="3">Homodimer; disulfide-linked.</text>
</comment>
<comment type="subcellular location">
    <subcellularLocation>
        <location evidence="1">Secreted</location>
    </subcellularLocation>
</comment>
<dbReference type="AlphaFoldDB" id="A0A7L2BQ96"/>
<evidence type="ECO:0000256" key="6">
    <source>
        <dbReference type="ARBA" id="ARBA00022729"/>
    </source>
</evidence>
<dbReference type="SMART" id="SM00204">
    <property type="entry name" value="TGFB"/>
    <property type="match status" value="1"/>
</dbReference>
<evidence type="ECO:0000256" key="14">
    <source>
        <dbReference type="RuleBase" id="RU000354"/>
    </source>
</evidence>
<keyword evidence="9" id="KW-0334">Gonadal differentiation</keyword>
<evidence type="ECO:0000256" key="15">
    <source>
        <dbReference type="SAM" id="MobiDB-lite"/>
    </source>
</evidence>
<dbReference type="InterPro" id="IPR021203">
    <property type="entry name" value="Muellerian-inhibiting_factor"/>
</dbReference>
<keyword evidence="19" id="KW-1185">Reference proteome</keyword>
<evidence type="ECO:0000256" key="5">
    <source>
        <dbReference type="ARBA" id="ARBA00022525"/>
    </source>
</evidence>
<keyword evidence="7" id="KW-0221">Differentiation</keyword>
<dbReference type="Pfam" id="PF00019">
    <property type="entry name" value="TGF_beta"/>
    <property type="match status" value="1"/>
</dbReference>
<dbReference type="GO" id="GO:0001880">
    <property type="term" value="P:Mullerian duct regression"/>
    <property type="evidence" value="ECO:0007669"/>
    <property type="project" value="TreeGrafter"/>
</dbReference>
<accession>A0A7L2BQ96</accession>
<sequence>MSALRGLLLCLLLPLPSAALPRKEGRDPLMELSLPGEPGLEAEGGKVGNGSFQETPRTRRAAAPRLFSKAEAGARCPQGVDEEGGPGWSRSSLQPWPLGGLEGPVCRVRMEQGGAAPRHMEVVGVLSHYESSFIKLLRRRRSWDGNLAGTFGLCRPGEAEAAPHPLQRIHEHVLEPGLERFLVLHLEEVQWEAQVKLRFQLVFQAEVGRALGELQAAVMLFYLGRREGSGHPQELLLSGPGLARDQRLCLSRDTQYLALAAATASVSRSAERLRFSASLALHGGAGAGAPLPRPEVQQLLFGSDDKCFTRMTPVLLLLAKSRQQEEEEEEEDALAPSSYLSAEGVVDTAPYPQLSPPQAGTEELPTPTAPSQANASSPAPGGSAQFLAILTRFIRQLLSSSSEPPPQPSAHHWLDFEVMETLPHQLLNLSEEAALERLVQSEEPSVLLLPQDSGAVLEQHLGDWQPEGTVLQLLLGKLQLLIQELGDIPAFQANAALFQHLLTFCYYPAEPGQAEAAERGPGPRKLRTLLLLKALQSVRARWQERRKVQRQNRSARHQAHCRLQELTIDLRDRHFIVMPTVYAANNCEGPCRLPLSTRVPSYFSHTVLLLGMQERGSPLRRAPCCVPVRYSDQLIISLSSDGLEIRKFPNMVAEECGCR</sequence>
<evidence type="ECO:0000256" key="8">
    <source>
        <dbReference type="ARBA" id="ARBA00023030"/>
    </source>
</evidence>
<feature type="compositionally biased region" description="Low complexity" evidence="15">
    <location>
        <begin position="365"/>
        <end position="381"/>
    </location>
</feature>
<dbReference type="FunFam" id="2.10.90.10:FF:000033">
    <property type="entry name" value="Muellerian-inhibiting factor"/>
    <property type="match status" value="1"/>
</dbReference>
<evidence type="ECO:0000256" key="9">
    <source>
        <dbReference type="ARBA" id="ARBA00023156"/>
    </source>
</evidence>
<organism evidence="18 19">
    <name type="scientific">Alaudala cheleensis</name>
    <name type="common">Asian short-toed lark</name>
    <dbReference type="NCBI Taxonomy" id="670337"/>
    <lineage>
        <taxon>Eukaryota</taxon>
        <taxon>Metazoa</taxon>
        <taxon>Chordata</taxon>
        <taxon>Craniata</taxon>
        <taxon>Vertebrata</taxon>
        <taxon>Euteleostomi</taxon>
        <taxon>Archelosauria</taxon>
        <taxon>Archosauria</taxon>
        <taxon>Dinosauria</taxon>
        <taxon>Saurischia</taxon>
        <taxon>Theropoda</taxon>
        <taxon>Coelurosauria</taxon>
        <taxon>Aves</taxon>
        <taxon>Neognathae</taxon>
        <taxon>Neoaves</taxon>
        <taxon>Telluraves</taxon>
        <taxon>Australaves</taxon>
        <taxon>Passeriformes</taxon>
        <taxon>Sylvioidea</taxon>
        <taxon>Alaudidae</taxon>
        <taxon>Alaudala</taxon>
    </lineage>
</organism>
<dbReference type="PANTHER" id="PTHR15009:SF4">
    <property type="entry name" value="MUELLERIAN-INHIBITING FACTOR"/>
    <property type="match status" value="1"/>
</dbReference>
<feature type="region of interest" description="Disordered" evidence="15">
    <location>
        <begin position="348"/>
        <end position="381"/>
    </location>
</feature>
<protein>
    <recommendedName>
        <fullName evidence="4">Muellerian-inhibiting factor</fullName>
    </recommendedName>
    <alternativeName>
        <fullName evidence="12">Anti-Muellerian hormone</fullName>
    </alternativeName>
    <alternativeName>
        <fullName evidence="13">Muellerian-inhibiting substance</fullName>
    </alternativeName>
</protein>
<dbReference type="GO" id="GO:0008083">
    <property type="term" value="F:growth factor activity"/>
    <property type="evidence" value="ECO:0007669"/>
    <property type="project" value="UniProtKB-KW"/>
</dbReference>
<dbReference type="SUPFAM" id="SSF57501">
    <property type="entry name" value="Cystine-knot cytokines"/>
    <property type="match status" value="1"/>
</dbReference>
<dbReference type="PANTHER" id="PTHR15009">
    <property type="entry name" value="MUELLERIAN-INHIBITING FACTOR"/>
    <property type="match status" value="1"/>
</dbReference>
<evidence type="ECO:0000256" key="13">
    <source>
        <dbReference type="ARBA" id="ARBA00031273"/>
    </source>
</evidence>
<evidence type="ECO:0000256" key="2">
    <source>
        <dbReference type="ARBA" id="ARBA00006656"/>
    </source>
</evidence>
<dbReference type="Pfam" id="PF04709">
    <property type="entry name" value="AMH_N"/>
    <property type="match status" value="1"/>
</dbReference>
<proteinExistence type="inferred from homology"/>
<evidence type="ECO:0000259" key="17">
    <source>
        <dbReference type="PROSITE" id="PS51362"/>
    </source>
</evidence>
<dbReference type="PROSITE" id="PS00250">
    <property type="entry name" value="TGF_BETA_1"/>
    <property type="match status" value="1"/>
</dbReference>
<keyword evidence="11" id="KW-0325">Glycoprotein</keyword>
<keyword evidence="6 16" id="KW-0732">Signal</keyword>
<keyword evidence="5" id="KW-0964">Secreted</keyword>